<comment type="caution">
    <text evidence="1">The sequence shown here is derived from an EMBL/GenBank/DDBJ whole genome shotgun (WGS) entry which is preliminary data.</text>
</comment>
<name>A0AAN7GLF9_9MYRT</name>
<sequence>MEHGPIAHVGLDLLRSDQASFPPIIASHGSSHLTKVAVHWADWCNDDHFDYSSNWEKLSNAAAHDHHHHVLVGCFLRQTVPQHLQLGFASSSRFSARVSEFIVQLLTTKSFWVILLMESVVPFHSFSACASVDSEVSDAIISLRTESGMWS</sequence>
<protein>
    <submittedName>
        <fullName evidence="1">Uncharacterized protein</fullName>
    </submittedName>
</protein>
<dbReference type="EMBL" id="JAXIOK010000019">
    <property type="protein sequence ID" value="KAK4748706.1"/>
    <property type="molecule type" value="Genomic_DNA"/>
</dbReference>
<organism evidence="1 2">
    <name type="scientific">Trapa incisa</name>
    <dbReference type="NCBI Taxonomy" id="236973"/>
    <lineage>
        <taxon>Eukaryota</taxon>
        <taxon>Viridiplantae</taxon>
        <taxon>Streptophyta</taxon>
        <taxon>Embryophyta</taxon>
        <taxon>Tracheophyta</taxon>
        <taxon>Spermatophyta</taxon>
        <taxon>Magnoliopsida</taxon>
        <taxon>eudicotyledons</taxon>
        <taxon>Gunneridae</taxon>
        <taxon>Pentapetalae</taxon>
        <taxon>rosids</taxon>
        <taxon>malvids</taxon>
        <taxon>Myrtales</taxon>
        <taxon>Lythraceae</taxon>
        <taxon>Trapa</taxon>
    </lineage>
</organism>
<dbReference type="AlphaFoldDB" id="A0AAN7GLF9"/>
<accession>A0AAN7GLF9</accession>
<reference evidence="1 2" key="1">
    <citation type="journal article" date="2023" name="Hortic Res">
        <title>Pangenome of water caltrop reveals structural variations and asymmetric subgenome divergence after allopolyploidization.</title>
        <authorList>
            <person name="Zhang X."/>
            <person name="Chen Y."/>
            <person name="Wang L."/>
            <person name="Yuan Y."/>
            <person name="Fang M."/>
            <person name="Shi L."/>
            <person name="Lu R."/>
            <person name="Comes H.P."/>
            <person name="Ma Y."/>
            <person name="Chen Y."/>
            <person name="Huang G."/>
            <person name="Zhou Y."/>
            <person name="Zheng Z."/>
            <person name="Qiu Y."/>
        </authorList>
    </citation>
    <scope>NUCLEOTIDE SEQUENCE [LARGE SCALE GENOMIC DNA]</scope>
    <source>
        <tissue evidence="1">Roots</tissue>
    </source>
</reference>
<evidence type="ECO:0000313" key="1">
    <source>
        <dbReference type="EMBL" id="KAK4748706.1"/>
    </source>
</evidence>
<evidence type="ECO:0000313" key="2">
    <source>
        <dbReference type="Proteomes" id="UP001345219"/>
    </source>
</evidence>
<dbReference type="Proteomes" id="UP001345219">
    <property type="component" value="Chromosome 12"/>
</dbReference>
<proteinExistence type="predicted"/>
<gene>
    <name evidence="1" type="ORF">SAY87_015292</name>
</gene>
<keyword evidence="2" id="KW-1185">Reference proteome</keyword>